<reference evidence="2" key="1">
    <citation type="submission" date="2016-07" db="EMBL/GenBank/DDBJ databases">
        <title>New class B carbapenemase carried by novel plasmid in Pseudomonas putida enviromental strain in eastern Amazonia.</title>
        <authorList>
            <person name="Souza C.O."/>
            <person name="Lima K.V."/>
            <person name="Brasiliense D.M."/>
            <person name="Perez-Chaparro P.J."/>
            <person name="Mamizuka E.M."/>
            <person name="Lima M.O."/>
            <person name="Lima L.N."/>
            <person name="McCulloch J.A."/>
        </authorList>
    </citation>
    <scope>NUCLEOTIDE SEQUENCE [LARGE SCALE GENOMIC DNA]</scope>
    <source>
        <strain evidence="2">IEC33019</strain>
    </source>
</reference>
<protein>
    <submittedName>
        <fullName evidence="2">Uncharacterized protein</fullName>
    </submittedName>
</protein>
<feature type="region of interest" description="Disordered" evidence="1">
    <location>
        <begin position="1"/>
        <end position="21"/>
    </location>
</feature>
<gene>
    <name evidence="2" type="ORF">IEC33019_4118</name>
</gene>
<dbReference type="AlphaFoldDB" id="A0A1B2FBH6"/>
<dbReference type="EMBL" id="CP016634">
    <property type="protein sequence ID" value="ANY89628.1"/>
    <property type="molecule type" value="Genomic_DNA"/>
</dbReference>
<name>A0A1B2FBH6_PSEPU</name>
<evidence type="ECO:0000313" key="2">
    <source>
        <dbReference type="EMBL" id="ANY89628.1"/>
    </source>
</evidence>
<sequence>MRWVGNQAVFQEQKTRHDESIPLPESCQGVIAKYARASKLSEGDLLFHSHKDRKRPMPPTALS</sequence>
<organism evidence="2">
    <name type="scientific">Pseudomonas putida</name>
    <name type="common">Arthrobacter siderocapsulatus</name>
    <dbReference type="NCBI Taxonomy" id="303"/>
    <lineage>
        <taxon>Bacteria</taxon>
        <taxon>Pseudomonadati</taxon>
        <taxon>Pseudomonadota</taxon>
        <taxon>Gammaproteobacteria</taxon>
        <taxon>Pseudomonadales</taxon>
        <taxon>Pseudomonadaceae</taxon>
        <taxon>Pseudomonas</taxon>
    </lineage>
</organism>
<proteinExistence type="predicted"/>
<accession>A0A1B2FBH6</accession>
<evidence type="ECO:0000256" key="1">
    <source>
        <dbReference type="SAM" id="MobiDB-lite"/>
    </source>
</evidence>